<reference evidence="1 2" key="1">
    <citation type="journal article" date="2022" name="Front. Microbiol.">
        <title>High genomic differentiation and limited gene flow indicate recent cryptic speciation within the genus Laspinema (cyanobacteria).</title>
        <authorList>
            <person name="Stanojkovic A."/>
            <person name="Skoupy S."/>
            <person name="Skaloud P."/>
            <person name="Dvorak P."/>
        </authorList>
    </citation>
    <scope>NUCLEOTIDE SEQUENCE [LARGE SCALE GENOMIC DNA]</scope>
    <source>
        <strain evidence="1 2">D2a</strain>
    </source>
</reference>
<protein>
    <recommendedName>
        <fullName evidence="3">Type IV secretion system coupling protein TraD DNA-binding domain-containing protein</fullName>
    </recommendedName>
</protein>
<gene>
    <name evidence="1" type="ORF">NG799_18955</name>
</gene>
<evidence type="ECO:0008006" key="3">
    <source>
        <dbReference type="Google" id="ProtNLM"/>
    </source>
</evidence>
<dbReference type="InterPro" id="IPR027417">
    <property type="entry name" value="P-loop_NTPase"/>
</dbReference>
<name>A0ABT2MY16_9CYAN</name>
<accession>A0ABT2MY16</accession>
<proteinExistence type="predicted"/>
<comment type="caution">
    <text evidence="1">The sequence shown here is derived from an EMBL/GenBank/DDBJ whole genome shotgun (WGS) entry which is preliminary data.</text>
</comment>
<keyword evidence="2" id="KW-1185">Reference proteome</keyword>
<organism evidence="1 2">
    <name type="scientific">Laspinema palackyanum D2a</name>
    <dbReference type="NCBI Taxonomy" id="2953684"/>
    <lineage>
        <taxon>Bacteria</taxon>
        <taxon>Bacillati</taxon>
        <taxon>Cyanobacteriota</taxon>
        <taxon>Cyanophyceae</taxon>
        <taxon>Oscillatoriophycideae</taxon>
        <taxon>Oscillatoriales</taxon>
        <taxon>Laspinemataceae</taxon>
        <taxon>Laspinema</taxon>
        <taxon>Laspinema palackyanum</taxon>
    </lineage>
</organism>
<sequence length="901" mass="102061">MTKVGRQSIDRGWGNQRFTPLEDVVNLASLVRVDLASSPIGVYLLRKGEHQFKLIFGFDCQGIHATLTDEEVEPTLQAIEAGLKDLPVGETLTVNLGSFADSTHREQELQDLFEQCSNTELRYLLYAERMRLRELTERGQRKPVFLRLYVTYTVEAFAHQKTDWIEKLLSRGERWWHSFTGQLEERQYRRVEQVLLCAYHDGYQIWQQLLTNGMGLSIRPLSDRELWSHLWKRFNETPPVPIPQLLVLDETGVREEIYSKYHPVTILMQSESSSPIPDRRWIYLNQRYIAPLAFVEKPGGWPDARRQLCYLWSVISRDRIRDTEIVCQLTRGSDTLVKTNMQRLVKQSMTAQERSLQSNSVDVKAQLNLKKSIAAQEEIFEGSIPIHVGVVFLVYRKTRQELDEAARYLESLFLPPAWVLRETEYPWKLWLQCLPLVWDKLLSTPFNRRQLYLSSEVPGLMSLVRIKPTDKRGLELISQEGGNPVYLDLYTQHQNLGFFSTSRGGKSTLVGGCIIQALAHQMPVVIMDYPKPDGSSTFDDLTRFLKGIGAYFDIGSESSNLFEIPDLKGLEGKLQTQRFQDYQDFLLSALMAMVVGSRLGGIADPVLTDTIRSVLGLALTAFFTDNQIRHRYARAYVEGIGSSAWQDMPTLSDFISYCSGERLQLELIPGDTQTAIERIKLRLRFWLTSRVGQAISSPSTFRSDSQLLVFALRNLSNDEDAAIISLAAYSAALRRALAASASIFFVDEAPILFQFDSIANLLGKLCANGAKSGIRVLLSAQDPDTIAASSAGAKILQNLTTRLVGRIQPSAVESFVNIFRYPPSIIEKNASASFFPNKTEGCSHWLVETQGTYTPCRYYPSWQLLAALANNPEEQKARREILERSGNSLVGLTKFSQQIAS</sequence>
<dbReference type="Gene3D" id="3.40.50.300">
    <property type="entry name" value="P-loop containing nucleotide triphosphate hydrolases"/>
    <property type="match status" value="2"/>
</dbReference>
<evidence type="ECO:0000313" key="1">
    <source>
        <dbReference type="EMBL" id="MCT7968391.1"/>
    </source>
</evidence>
<evidence type="ECO:0000313" key="2">
    <source>
        <dbReference type="Proteomes" id="UP001525890"/>
    </source>
</evidence>
<dbReference type="Proteomes" id="UP001525890">
    <property type="component" value="Unassembled WGS sequence"/>
</dbReference>
<dbReference type="RefSeq" id="WP_368007910.1">
    <property type="nucleotide sequence ID" value="NZ_JAMXFF010000031.1"/>
</dbReference>
<dbReference type="SUPFAM" id="SSF52540">
    <property type="entry name" value="P-loop containing nucleoside triphosphate hydrolases"/>
    <property type="match status" value="1"/>
</dbReference>
<dbReference type="EMBL" id="JAMXFF010000031">
    <property type="protein sequence ID" value="MCT7968391.1"/>
    <property type="molecule type" value="Genomic_DNA"/>
</dbReference>